<feature type="transmembrane region" description="Helical" evidence="1">
    <location>
        <begin position="208"/>
        <end position="228"/>
    </location>
</feature>
<dbReference type="OrthoDB" id="197739at2759"/>
<dbReference type="EMBL" id="BRXY01000438">
    <property type="protein sequence ID" value="GMH95190.1"/>
    <property type="molecule type" value="Genomic_DNA"/>
</dbReference>
<dbReference type="Proteomes" id="UP001165085">
    <property type="component" value="Unassembled WGS sequence"/>
</dbReference>
<keyword evidence="1" id="KW-1133">Transmembrane helix</keyword>
<organism evidence="2 3">
    <name type="scientific">Triparma strigata</name>
    <dbReference type="NCBI Taxonomy" id="1606541"/>
    <lineage>
        <taxon>Eukaryota</taxon>
        <taxon>Sar</taxon>
        <taxon>Stramenopiles</taxon>
        <taxon>Ochrophyta</taxon>
        <taxon>Bolidophyceae</taxon>
        <taxon>Parmales</taxon>
        <taxon>Triparmaceae</taxon>
        <taxon>Triparma</taxon>
    </lineage>
</organism>
<feature type="transmembrane region" description="Helical" evidence="1">
    <location>
        <begin position="351"/>
        <end position="371"/>
    </location>
</feature>
<keyword evidence="1" id="KW-0472">Membrane</keyword>
<proteinExistence type="predicted"/>
<keyword evidence="1" id="KW-0812">Transmembrane</keyword>
<feature type="transmembrane region" description="Helical" evidence="1">
    <location>
        <begin position="173"/>
        <end position="196"/>
    </location>
</feature>
<reference evidence="3" key="1">
    <citation type="journal article" date="2023" name="Commun. Biol.">
        <title>Genome analysis of Parmales, the sister group of diatoms, reveals the evolutionary specialization of diatoms from phago-mixotrophs to photoautotrophs.</title>
        <authorList>
            <person name="Ban H."/>
            <person name="Sato S."/>
            <person name="Yoshikawa S."/>
            <person name="Yamada K."/>
            <person name="Nakamura Y."/>
            <person name="Ichinomiya M."/>
            <person name="Sato N."/>
            <person name="Blanc-Mathieu R."/>
            <person name="Endo H."/>
            <person name="Kuwata A."/>
            <person name="Ogata H."/>
        </authorList>
    </citation>
    <scope>NUCLEOTIDE SEQUENCE [LARGE SCALE GENOMIC DNA]</scope>
    <source>
        <strain evidence="3">NIES 3701</strain>
    </source>
</reference>
<evidence type="ECO:0000313" key="2">
    <source>
        <dbReference type="EMBL" id="GMH95190.1"/>
    </source>
</evidence>
<name>A0A9W7BW30_9STRA</name>
<dbReference type="AlphaFoldDB" id="A0A9W7BW30"/>
<gene>
    <name evidence="2" type="ORF">TrST_g3275</name>
</gene>
<keyword evidence="3" id="KW-1185">Reference proteome</keyword>
<evidence type="ECO:0000256" key="1">
    <source>
        <dbReference type="SAM" id="Phobius"/>
    </source>
</evidence>
<protein>
    <submittedName>
        <fullName evidence="2">Uncharacterized protein</fullName>
    </submittedName>
</protein>
<evidence type="ECO:0000313" key="3">
    <source>
        <dbReference type="Proteomes" id="UP001165085"/>
    </source>
</evidence>
<comment type="caution">
    <text evidence="2">The sequence shown here is derived from an EMBL/GenBank/DDBJ whole genome shotgun (WGS) entry which is preliminary data.</text>
</comment>
<sequence length="477" mass="50028">MPPLYATTVCDTVCPHSTNHSTNPRPTDTSGKTTLKTLKTGETAVTTASNIANLINKYTDVDPKPAIKRNVNLLSKDMAALDDEIAQEPQLSTLELSILSATVLTAGVSPLIFPLKVVEVLAPACAALSASIGVSAEYIGRVAVADGKEIAAVTMQAAAEAESLLSQSERVKAVLPLCVGIGATAASFAILAPIFVEDVIVNNLQSLTLIYLFSPLIAILSASIAGLSTADSRSLALRAVNLGNRRFATKKQVGNSWLSQTEQIEQSSRRLNGKWQTFLFSTLPGPIIGSLIPGSLATRGVIIAAIAAAQSAFYLSQAEYTLSRATDAVALKARSAAVSDTYANQGARSGAILPFTSALGGLCAAATAAVVEIIPQVGPGLPHLVQAGVVVTFPFLSSLFAAAASVSKARCEVDALAAGQAAGQLSLEYTDEEYGGEVLQPFRGVRELINLTTSSLGRKGKEKYKRFKKKLRRKRKD</sequence>
<accession>A0A9W7BW30</accession>
<feature type="transmembrane region" description="Helical" evidence="1">
    <location>
        <begin position="383"/>
        <end position="404"/>
    </location>
</feature>